<protein>
    <submittedName>
        <fullName evidence="9">Aldo/keto reductase</fullName>
    </submittedName>
</protein>
<evidence type="ECO:0000313" key="9">
    <source>
        <dbReference type="EMBL" id="MBH0237750.1"/>
    </source>
</evidence>
<dbReference type="RefSeq" id="WP_197310828.1">
    <property type="nucleotide sequence ID" value="NZ_JADZLT010000049.1"/>
</dbReference>
<keyword evidence="3" id="KW-0560">Oxidoreductase</keyword>
<dbReference type="GO" id="GO:0016616">
    <property type="term" value="F:oxidoreductase activity, acting on the CH-OH group of donors, NAD or NADP as acceptor"/>
    <property type="evidence" value="ECO:0007669"/>
    <property type="project" value="UniProtKB-ARBA"/>
</dbReference>
<name>A0A931I092_9HYPH</name>
<keyword evidence="2" id="KW-0521">NADP</keyword>
<comment type="catalytic activity">
    <reaction evidence="4">
        <text>hydroxyacetone + NADP(+) = methylglyoxal + NADPH + H(+)</text>
        <dbReference type="Rhea" id="RHEA:27986"/>
        <dbReference type="ChEBI" id="CHEBI:15378"/>
        <dbReference type="ChEBI" id="CHEBI:17158"/>
        <dbReference type="ChEBI" id="CHEBI:27957"/>
        <dbReference type="ChEBI" id="CHEBI:57783"/>
        <dbReference type="ChEBI" id="CHEBI:58349"/>
    </reaction>
</comment>
<evidence type="ECO:0000256" key="6">
    <source>
        <dbReference type="PIRSR" id="PIRSR000097-2"/>
    </source>
</evidence>
<dbReference type="PRINTS" id="PR00069">
    <property type="entry name" value="ALDKETRDTASE"/>
</dbReference>
<evidence type="ECO:0000256" key="4">
    <source>
        <dbReference type="ARBA" id="ARBA00049445"/>
    </source>
</evidence>
<evidence type="ECO:0000256" key="2">
    <source>
        <dbReference type="ARBA" id="ARBA00022857"/>
    </source>
</evidence>
<evidence type="ECO:0000256" key="3">
    <source>
        <dbReference type="ARBA" id="ARBA00023002"/>
    </source>
</evidence>
<organism evidence="9 10">
    <name type="scientific">Methylobrevis albus</name>
    <dbReference type="NCBI Taxonomy" id="2793297"/>
    <lineage>
        <taxon>Bacteria</taxon>
        <taxon>Pseudomonadati</taxon>
        <taxon>Pseudomonadota</taxon>
        <taxon>Alphaproteobacteria</taxon>
        <taxon>Hyphomicrobiales</taxon>
        <taxon>Pleomorphomonadaceae</taxon>
        <taxon>Methylobrevis</taxon>
    </lineage>
</organism>
<dbReference type="EMBL" id="JADZLT010000049">
    <property type="protein sequence ID" value="MBH0237750.1"/>
    <property type="molecule type" value="Genomic_DNA"/>
</dbReference>
<dbReference type="PIRSF" id="PIRSF000097">
    <property type="entry name" value="AKR"/>
    <property type="match status" value="1"/>
</dbReference>
<gene>
    <name evidence="9" type="ORF">I5731_07955</name>
</gene>
<sequence>MTDQPHVAFSDGHEIPQVGLGVWQTPNDQAASVVATALEAGYRHIDTAAIYGNEAGVGEGLQRAGLARGDVFVTTKLWNDRQGADEPAKAMDESLKRLGLDHVDLYLIHWPAPKAGRFVDSWKALVQLQVDGRATSIGVSNFNADHLRTIIDATGVVPVLNQVELHPRFQQTALRAAHAELGIATQSWSPLGQGQLLTDPVITKIAAKHGRTAAQVVIRWHIDSGLIVIPKSVTPSRIKENFDVFGFELDADDMAAIAGLDTAGGRIGPDPLKFP</sequence>
<accession>A0A931I092</accession>
<dbReference type="PANTHER" id="PTHR43827">
    <property type="entry name" value="2,5-DIKETO-D-GLUCONIC ACID REDUCTASE"/>
    <property type="match status" value="1"/>
</dbReference>
<proteinExistence type="inferred from homology"/>
<dbReference type="SUPFAM" id="SSF51430">
    <property type="entry name" value="NAD(P)-linked oxidoreductase"/>
    <property type="match status" value="1"/>
</dbReference>
<dbReference type="Gene3D" id="3.20.20.100">
    <property type="entry name" value="NADP-dependent oxidoreductase domain"/>
    <property type="match status" value="1"/>
</dbReference>
<evidence type="ECO:0000256" key="1">
    <source>
        <dbReference type="ARBA" id="ARBA00007905"/>
    </source>
</evidence>
<feature type="domain" description="NADP-dependent oxidoreductase" evidence="8">
    <location>
        <begin position="19"/>
        <end position="260"/>
    </location>
</feature>
<dbReference type="Pfam" id="PF00248">
    <property type="entry name" value="Aldo_ket_red"/>
    <property type="match status" value="1"/>
</dbReference>
<feature type="active site" description="Proton donor" evidence="5">
    <location>
        <position position="51"/>
    </location>
</feature>
<feature type="binding site" evidence="6">
    <location>
        <position position="109"/>
    </location>
    <ligand>
        <name>substrate</name>
    </ligand>
</feature>
<comment type="caution">
    <text evidence="9">The sequence shown here is derived from an EMBL/GenBank/DDBJ whole genome shotgun (WGS) entry which is preliminary data.</text>
</comment>
<dbReference type="PROSITE" id="PS00063">
    <property type="entry name" value="ALDOKETO_REDUCTASE_3"/>
    <property type="match status" value="1"/>
</dbReference>
<feature type="site" description="Lowers pKa of active site Tyr" evidence="7">
    <location>
        <position position="76"/>
    </location>
</feature>
<keyword evidence="10" id="KW-1185">Reference proteome</keyword>
<dbReference type="InterPro" id="IPR020471">
    <property type="entry name" value="AKR"/>
</dbReference>
<dbReference type="InterPro" id="IPR018170">
    <property type="entry name" value="Aldo/ket_reductase_CS"/>
</dbReference>
<dbReference type="AlphaFoldDB" id="A0A931I092"/>
<reference evidence="9" key="1">
    <citation type="submission" date="2020-12" db="EMBL/GenBank/DDBJ databases">
        <title>Methylobrevis albus sp. nov., isolated from fresh water lack sediment.</title>
        <authorList>
            <person name="Zou Q."/>
        </authorList>
    </citation>
    <scope>NUCLEOTIDE SEQUENCE</scope>
    <source>
        <strain evidence="9">L22</strain>
    </source>
</reference>
<evidence type="ECO:0000256" key="7">
    <source>
        <dbReference type="PIRSR" id="PIRSR000097-3"/>
    </source>
</evidence>
<dbReference type="Proteomes" id="UP000631694">
    <property type="component" value="Unassembled WGS sequence"/>
</dbReference>
<dbReference type="InterPro" id="IPR023210">
    <property type="entry name" value="NADP_OxRdtase_dom"/>
</dbReference>
<evidence type="ECO:0000256" key="5">
    <source>
        <dbReference type="PIRSR" id="PIRSR000097-1"/>
    </source>
</evidence>
<dbReference type="PANTHER" id="PTHR43827:SF3">
    <property type="entry name" value="NADP-DEPENDENT OXIDOREDUCTASE DOMAIN-CONTAINING PROTEIN"/>
    <property type="match status" value="1"/>
</dbReference>
<evidence type="ECO:0000259" key="8">
    <source>
        <dbReference type="Pfam" id="PF00248"/>
    </source>
</evidence>
<dbReference type="InterPro" id="IPR036812">
    <property type="entry name" value="NAD(P)_OxRdtase_dom_sf"/>
</dbReference>
<dbReference type="PROSITE" id="PS00798">
    <property type="entry name" value="ALDOKETO_REDUCTASE_1"/>
    <property type="match status" value="1"/>
</dbReference>
<dbReference type="FunFam" id="3.20.20.100:FF:000002">
    <property type="entry name" value="2,5-diketo-D-gluconic acid reductase A"/>
    <property type="match status" value="1"/>
</dbReference>
<comment type="similarity">
    <text evidence="1">Belongs to the aldo/keto reductase family.</text>
</comment>
<evidence type="ECO:0000313" key="10">
    <source>
        <dbReference type="Proteomes" id="UP000631694"/>
    </source>
</evidence>